<feature type="non-terminal residue" evidence="1">
    <location>
        <position position="1"/>
    </location>
</feature>
<dbReference type="EMBL" id="CAJVQB010147098">
    <property type="protein sequence ID" value="CAG8855227.1"/>
    <property type="molecule type" value="Genomic_DNA"/>
</dbReference>
<accession>A0ABN7XIW3</accession>
<keyword evidence="2" id="KW-1185">Reference proteome</keyword>
<proteinExistence type="predicted"/>
<gene>
    <name evidence="1" type="ORF">GMARGA_LOCUS44048</name>
</gene>
<comment type="caution">
    <text evidence="1">The sequence shown here is derived from an EMBL/GenBank/DDBJ whole genome shotgun (WGS) entry which is preliminary data.</text>
</comment>
<reference evidence="1 2" key="1">
    <citation type="submission" date="2021-06" db="EMBL/GenBank/DDBJ databases">
        <authorList>
            <person name="Kallberg Y."/>
            <person name="Tangrot J."/>
            <person name="Rosling A."/>
        </authorList>
    </citation>
    <scope>NUCLEOTIDE SEQUENCE [LARGE SCALE GENOMIC DNA]</scope>
    <source>
        <strain evidence="1 2">120-4 pot B 10/14</strain>
    </source>
</reference>
<name>A0ABN7XIW3_GIGMA</name>
<protein>
    <submittedName>
        <fullName evidence="1">30009_t:CDS:1</fullName>
    </submittedName>
</protein>
<evidence type="ECO:0000313" key="1">
    <source>
        <dbReference type="EMBL" id="CAG8855227.1"/>
    </source>
</evidence>
<feature type="non-terminal residue" evidence="1">
    <location>
        <position position="45"/>
    </location>
</feature>
<evidence type="ECO:0000313" key="2">
    <source>
        <dbReference type="Proteomes" id="UP000789901"/>
    </source>
</evidence>
<sequence>QHSHLKFLDFENLFSKTITYKINNHKTRAIPKDYKNFKKHLVDQT</sequence>
<dbReference type="Proteomes" id="UP000789901">
    <property type="component" value="Unassembled WGS sequence"/>
</dbReference>
<organism evidence="1 2">
    <name type="scientific">Gigaspora margarita</name>
    <dbReference type="NCBI Taxonomy" id="4874"/>
    <lineage>
        <taxon>Eukaryota</taxon>
        <taxon>Fungi</taxon>
        <taxon>Fungi incertae sedis</taxon>
        <taxon>Mucoromycota</taxon>
        <taxon>Glomeromycotina</taxon>
        <taxon>Glomeromycetes</taxon>
        <taxon>Diversisporales</taxon>
        <taxon>Gigasporaceae</taxon>
        <taxon>Gigaspora</taxon>
    </lineage>
</organism>